<dbReference type="RefSeq" id="WP_208409652.1">
    <property type="nucleotide sequence ID" value="NZ_JAASRN010000002.1"/>
</dbReference>
<proteinExistence type="predicted"/>
<reference evidence="2 3" key="1">
    <citation type="submission" date="2020-03" db="EMBL/GenBank/DDBJ databases">
        <title>Genomic Encyclopedia of Type Strains, Phase IV (KMG-IV): sequencing the most valuable type-strain genomes for metagenomic binning, comparative biology and taxonomic classification.</title>
        <authorList>
            <person name="Goeker M."/>
        </authorList>
    </citation>
    <scope>NUCLEOTIDE SEQUENCE [LARGE SCALE GENOMIC DNA]</scope>
    <source>
        <strain evidence="2 3">DSM 5718</strain>
    </source>
</reference>
<keyword evidence="3" id="KW-1185">Reference proteome</keyword>
<dbReference type="Pfam" id="PF19788">
    <property type="entry name" value="DUF6272"/>
    <property type="match status" value="1"/>
</dbReference>
<dbReference type="AlphaFoldDB" id="A0A846MRM7"/>
<dbReference type="InterPro" id="IPR046239">
    <property type="entry name" value="DUF6272"/>
</dbReference>
<name>A0A846MRM7_9BACT</name>
<comment type="caution">
    <text evidence="2">The sequence shown here is derived from an EMBL/GenBank/DDBJ whole genome shotgun (WGS) entry which is preliminary data.</text>
</comment>
<organism evidence="2 3">
    <name type="scientific">Thermonema lapsum</name>
    <dbReference type="NCBI Taxonomy" id="28195"/>
    <lineage>
        <taxon>Bacteria</taxon>
        <taxon>Pseudomonadati</taxon>
        <taxon>Bacteroidota</taxon>
        <taxon>Cytophagia</taxon>
        <taxon>Cytophagales</taxon>
        <taxon>Thermonemataceae</taxon>
        <taxon>Thermonema</taxon>
    </lineage>
</organism>
<dbReference type="Pfam" id="PF09345">
    <property type="entry name" value="SiaC"/>
    <property type="match status" value="1"/>
</dbReference>
<feature type="domain" description="SiaC family regulatory phosphoprotein" evidence="1">
    <location>
        <begin position="209"/>
        <end position="324"/>
    </location>
</feature>
<sequence length="329" mass="38466">MPTGLWFNMQINENKVELNQLIQHLRMDGIRTIYYGPFTYNVINELGYHIKQYLDKSKNVRDKAFYAFVELCENIGNYAATYEVVGKKRIGTGLMALSETEKSYCIQTVNYVTVQQQQQLQQRLAKVTSMDRRELRAYKNDLRQQAIQNKHHSGNIGLIEVLLRLNQKVDFHWIETSENLVLFVVKAYIDKKDDSGTKMDDLVIKGEKGTYLTPDVYFSAQTGVCEIKGESYQEDTFEFYNTLINWIDTYIHEVKKPLTLNLKLTYFNTSSSRALQEIFLLLKEYQEQGGEVTINWYYLMHDESMLEEAEDFQLSTGLKFNVISVEKFD</sequence>
<dbReference type="EMBL" id="JAASRN010000002">
    <property type="protein sequence ID" value="NIK74022.1"/>
    <property type="molecule type" value="Genomic_DNA"/>
</dbReference>
<evidence type="ECO:0000313" key="3">
    <source>
        <dbReference type="Proteomes" id="UP000537126"/>
    </source>
</evidence>
<dbReference type="Proteomes" id="UP000537126">
    <property type="component" value="Unassembled WGS sequence"/>
</dbReference>
<dbReference type="NCBIfam" id="NF038262">
    <property type="entry name" value="SiaB_fam_kinase"/>
    <property type="match status" value="1"/>
</dbReference>
<gene>
    <name evidence="2" type="ORF">FHS56_001535</name>
</gene>
<accession>A0A846MRM7</accession>
<evidence type="ECO:0000313" key="2">
    <source>
        <dbReference type="EMBL" id="NIK74022.1"/>
    </source>
</evidence>
<protein>
    <recommendedName>
        <fullName evidence="1">SiaC family regulatory phosphoprotein domain-containing protein</fullName>
    </recommendedName>
</protein>
<dbReference type="InterPro" id="IPR018530">
    <property type="entry name" value="SiaC"/>
</dbReference>
<evidence type="ECO:0000259" key="1">
    <source>
        <dbReference type="Pfam" id="PF09345"/>
    </source>
</evidence>